<evidence type="ECO:0000313" key="2">
    <source>
        <dbReference type="EMBL" id="SDI05215.1"/>
    </source>
</evidence>
<dbReference type="Proteomes" id="UP000183255">
    <property type="component" value="Unassembled WGS sequence"/>
</dbReference>
<dbReference type="RefSeq" id="WP_031573804.1">
    <property type="nucleotide sequence ID" value="NZ_FNDZ01000001.1"/>
</dbReference>
<accession>A0A1G8HF65</accession>
<evidence type="ECO:0000256" key="1">
    <source>
        <dbReference type="SAM" id="Phobius"/>
    </source>
</evidence>
<keyword evidence="1" id="KW-0472">Membrane</keyword>
<name>A0A1G8HF65_9CLOT</name>
<keyword evidence="1" id="KW-0812">Transmembrane</keyword>
<feature type="transmembrane region" description="Helical" evidence="1">
    <location>
        <begin position="81"/>
        <end position="104"/>
    </location>
</feature>
<evidence type="ECO:0000313" key="3">
    <source>
        <dbReference type="Proteomes" id="UP000183255"/>
    </source>
</evidence>
<proteinExistence type="predicted"/>
<dbReference type="AlphaFoldDB" id="A0A1G8HF65"/>
<reference evidence="2 3" key="1">
    <citation type="submission" date="2016-10" db="EMBL/GenBank/DDBJ databases">
        <authorList>
            <person name="de Groot N.N."/>
        </authorList>
    </citation>
    <scope>NUCLEOTIDE SEQUENCE [LARGE SCALE GENOMIC DNA]</scope>
    <source>
        <strain evidence="2 3">CGMCC 1.5058</strain>
    </source>
</reference>
<keyword evidence="1" id="KW-1133">Transmembrane helix</keyword>
<gene>
    <name evidence="2" type="ORF">SAMN05421804_101563</name>
</gene>
<organism evidence="2 3">
    <name type="scientific">Proteiniclasticum ruminis</name>
    <dbReference type="NCBI Taxonomy" id="398199"/>
    <lineage>
        <taxon>Bacteria</taxon>
        <taxon>Bacillati</taxon>
        <taxon>Bacillota</taxon>
        <taxon>Clostridia</taxon>
        <taxon>Eubacteriales</taxon>
        <taxon>Clostridiaceae</taxon>
        <taxon>Proteiniclasticum</taxon>
    </lineage>
</organism>
<protein>
    <submittedName>
        <fullName evidence="2">Uncharacterized protein</fullName>
    </submittedName>
</protein>
<feature type="transmembrane region" description="Helical" evidence="1">
    <location>
        <begin position="44"/>
        <end position="61"/>
    </location>
</feature>
<sequence>MEKKLRRDLMLKGHFRKRNKEVFDIGSRSFTISKELRKRLRIRDVLLGFFTVIFTFLYFKAGEKYQDILLKDAGGKVILEGISLSFMFLLALLLMFFTVSAFLIPKNLQEHLTEYEETFY</sequence>
<dbReference type="EMBL" id="FNDZ01000001">
    <property type="protein sequence ID" value="SDI05215.1"/>
    <property type="molecule type" value="Genomic_DNA"/>
</dbReference>